<comment type="caution">
    <text evidence="1">The sequence shown here is derived from an EMBL/GenBank/DDBJ whole genome shotgun (WGS) entry which is preliminary data.</text>
</comment>
<dbReference type="Proteomes" id="UP000256269">
    <property type="component" value="Unassembled WGS sequence"/>
</dbReference>
<name>A0A3E0GVX6_9PSEU</name>
<reference evidence="1 2" key="1">
    <citation type="submission" date="2018-08" db="EMBL/GenBank/DDBJ databases">
        <title>Genomic Encyclopedia of Archaeal and Bacterial Type Strains, Phase II (KMG-II): from individual species to whole genera.</title>
        <authorList>
            <person name="Goeker M."/>
        </authorList>
    </citation>
    <scope>NUCLEOTIDE SEQUENCE [LARGE SCALE GENOMIC DNA]</scope>
    <source>
        <strain evidence="1 2">DSM 45791</strain>
    </source>
</reference>
<gene>
    <name evidence="1" type="ORF">BCF44_12241</name>
</gene>
<proteinExistence type="predicted"/>
<organism evidence="1 2">
    <name type="scientific">Kutzneria buriramensis</name>
    <dbReference type="NCBI Taxonomy" id="1045776"/>
    <lineage>
        <taxon>Bacteria</taxon>
        <taxon>Bacillati</taxon>
        <taxon>Actinomycetota</taxon>
        <taxon>Actinomycetes</taxon>
        <taxon>Pseudonocardiales</taxon>
        <taxon>Pseudonocardiaceae</taxon>
        <taxon>Kutzneria</taxon>
    </lineage>
</organism>
<dbReference type="EMBL" id="QUNO01000022">
    <property type="protein sequence ID" value="REH31018.1"/>
    <property type="molecule type" value="Genomic_DNA"/>
</dbReference>
<dbReference type="AlphaFoldDB" id="A0A3E0GVX6"/>
<accession>A0A3E0GVX6</accession>
<keyword evidence="2" id="KW-1185">Reference proteome</keyword>
<evidence type="ECO:0000313" key="2">
    <source>
        <dbReference type="Proteomes" id="UP000256269"/>
    </source>
</evidence>
<sequence>METNEPRAGETADLATTGLVAGLSPLPAGDCWLANPQVAALAGKSVRWLAVQRGRPQRATPPQAYHLSPKYQFFKLSEVREWLQALGIRVDLAALRQAYTSTTSGDQVD</sequence>
<evidence type="ECO:0000313" key="1">
    <source>
        <dbReference type="EMBL" id="REH31018.1"/>
    </source>
</evidence>
<protein>
    <submittedName>
        <fullName evidence="1">Uncharacterized protein</fullName>
    </submittedName>
</protein>